<sequence>MYKKYGRILFTLGFTLLISAGCGRELTLQEKLDKAKEYADEQKFDEALKLANEVVAQDTANADGYLSLSEIYKLQQQTDQSVRILEQGLAAASDSGVFIPLLREAYLKQFEASNRHEGKEIIDSVVADVDGDKHPELIVLQGNPASYGEVGEYEKIDLFVFDPRSSTIAYERGDANIMAGLPGKLVVGDFTGEGIADVKAAVGLGGSAGGSFDTLISHQQGQYLNLFNQDTLLFDIATTVTKDDRLLISSDLLEQYLYIDLTEEQKAQESQDIGWKSHERTEVKTGDGSYTLKESFMVYGPLSNADYIAELEVNYAFKDGKFVPEQLNVKPMNGRAVIKGEKPKKLVVDESFPEQIRQGIIPGLDVVLGMKKSEVSAILGQQTGDFYYEGGDFYEFEQATGVAFCFSAAIEDTDSLFALLIYQDHLKRLTFEDIRKAMGEPESKGVDEMLGEYYYDYQYGDIGVYFYSSDESSNITSLSILRK</sequence>
<dbReference type="PROSITE" id="PS51257">
    <property type="entry name" value="PROKAR_LIPOPROTEIN"/>
    <property type="match status" value="1"/>
</dbReference>
<organism evidence="1 2">
    <name type="scientific">Cohnella cholangitidis</name>
    <dbReference type="NCBI Taxonomy" id="2598458"/>
    <lineage>
        <taxon>Bacteria</taxon>
        <taxon>Bacillati</taxon>
        <taxon>Bacillota</taxon>
        <taxon>Bacilli</taxon>
        <taxon>Bacillales</taxon>
        <taxon>Paenibacillaceae</taxon>
        <taxon>Cohnella</taxon>
    </lineage>
</organism>
<dbReference type="RefSeq" id="WP_182302581.1">
    <property type="nucleotide sequence ID" value="NZ_CP041969.1"/>
</dbReference>
<proteinExistence type="predicted"/>
<reference evidence="1 2" key="1">
    <citation type="submission" date="2019-07" db="EMBL/GenBank/DDBJ databases">
        <authorList>
            <person name="Kim J.K."/>
            <person name="Cheong H.-M."/>
            <person name="Choi Y."/>
            <person name="Hwang K.J."/>
            <person name="Lee S."/>
            <person name="Choi C."/>
        </authorList>
    </citation>
    <scope>NUCLEOTIDE SEQUENCE [LARGE SCALE GENOMIC DNA]</scope>
    <source>
        <strain evidence="1 2">KS 22</strain>
    </source>
</reference>
<protein>
    <submittedName>
        <fullName evidence="1">Uncharacterized protein</fullName>
    </submittedName>
</protein>
<dbReference type="Pfam" id="PF14559">
    <property type="entry name" value="TPR_19"/>
    <property type="match status" value="1"/>
</dbReference>
<name>A0A7G5BW89_9BACL</name>
<gene>
    <name evidence="1" type="ORF">FPL14_08470</name>
</gene>
<evidence type="ECO:0000313" key="1">
    <source>
        <dbReference type="EMBL" id="QMV41223.1"/>
    </source>
</evidence>
<dbReference type="KEGG" id="cchl:FPL14_08470"/>
<dbReference type="Gene3D" id="1.25.40.10">
    <property type="entry name" value="Tetratricopeptide repeat domain"/>
    <property type="match status" value="1"/>
</dbReference>
<dbReference type="Proteomes" id="UP000515679">
    <property type="component" value="Chromosome"/>
</dbReference>
<accession>A0A7G5BW89</accession>
<dbReference type="EMBL" id="CP041969">
    <property type="protein sequence ID" value="QMV41223.1"/>
    <property type="molecule type" value="Genomic_DNA"/>
</dbReference>
<dbReference type="SUPFAM" id="SSF69318">
    <property type="entry name" value="Integrin alpha N-terminal domain"/>
    <property type="match status" value="1"/>
</dbReference>
<keyword evidence="2" id="KW-1185">Reference proteome</keyword>
<dbReference type="InterPro" id="IPR011990">
    <property type="entry name" value="TPR-like_helical_dom_sf"/>
</dbReference>
<dbReference type="AlphaFoldDB" id="A0A7G5BW89"/>
<dbReference type="SUPFAM" id="SSF48452">
    <property type="entry name" value="TPR-like"/>
    <property type="match status" value="1"/>
</dbReference>
<dbReference type="InterPro" id="IPR028994">
    <property type="entry name" value="Integrin_alpha_N"/>
</dbReference>
<evidence type="ECO:0000313" key="2">
    <source>
        <dbReference type="Proteomes" id="UP000515679"/>
    </source>
</evidence>